<reference evidence="2 3" key="1">
    <citation type="journal article" date="2016" name="Front. Microbiol.">
        <title>Comparative Genomics Analysis of Streptomyces Species Reveals Their Adaptation to the Marine Environment and Their Diversity at the Genomic Level.</title>
        <authorList>
            <person name="Tian X."/>
            <person name="Zhang Z."/>
            <person name="Yang T."/>
            <person name="Chen M."/>
            <person name="Li J."/>
            <person name="Chen F."/>
            <person name="Yang J."/>
            <person name="Li W."/>
            <person name="Zhang B."/>
            <person name="Zhang Z."/>
            <person name="Wu J."/>
            <person name="Zhang C."/>
            <person name="Long L."/>
            <person name="Xiao J."/>
        </authorList>
    </citation>
    <scope>NUCLEOTIDE SEQUENCE [LARGE SCALE GENOMIC DNA]</scope>
    <source>
        <strain evidence="2 3">SCSIO 10429</strain>
    </source>
</reference>
<organism evidence="2 3">
    <name type="scientific">Streptomyces nanshensis</name>
    <dbReference type="NCBI Taxonomy" id="518642"/>
    <lineage>
        <taxon>Bacteria</taxon>
        <taxon>Bacillati</taxon>
        <taxon>Actinomycetota</taxon>
        <taxon>Actinomycetes</taxon>
        <taxon>Kitasatosporales</taxon>
        <taxon>Streptomycetaceae</taxon>
        <taxon>Streptomyces</taxon>
    </lineage>
</organism>
<keyword evidence="3" id="KW-1185">Reference proteome</keyword>
<feature type="region of interest" description="Disordered" evidence="1">
    <location>
        <begin position="118"/>
        <end position="140"/>
    </location>
</feature>
<dbReference type="Proteomes" id="UP000176005">
    <property type="component" value="Unassembled WGS sequence"/>
</dbReference>
<gene>
    <name evidence="2" type="ORF">AN218_18570</name>
</gene>
<feature type="compositionally biased region" description="Basic residues" evidence="1">
    <location>
        <begin position="47"/>
        <end position="56"/>
    </location>
</feature>
<dbReference type="EMBL" id="LJGW01000314">
    <property type="protein sequence ID" value="OEV10224.1"/>
    <property type="molecule type" value="Genomic_DNA"/>
</dbReference>
<comment type="caution">
    <text evidence="2">The sequence shown here is derived from an EMBL/GenBank/DDBJ whole genome shotgun (WGS) entry which is preliminary data.</text>
</comment>
<dbReference type="AlphaFoldDB" id="A0A1E7L208"/>
<evidence type="ECO:0000256" key="1">
    <source>
        <dbReference type="SAM" id="MobiDB-lite"/>
    </source>
</evidence>
<proteinExistence type="predicted"/>
<accession>A0A1E7L208</accession>
<protein>
    <submittedName>
        <fullName evidence="2">Uncharacterized protein</fullName>
    </submittedName>
</protein>
<sequence length="140" mass="15440">MLAQRPASLRLFGPDDQEPDHRRGSEPTPTRPHITGEDDEKTPAGLPKRKPFKKYPPKKDGFVNLASPGEEEPGRDGGQSDEGLRRATGAHNRPAPARTVIRTGHPLLPNLPLVRMAPAMSDDEDHELNRDAETGTDWDL</sequence>
<name>A0A1E7L208_9ACTN</name>
<evidence type="ECO:0000313" key="2">
    <source>
        <dbReference type="EMBL" id="OEV10224.1"/>
    </source>
</evidence>
<feature type="region of interest" description="Disordered" evidence="1">
    <location>
        <begin position="1"/>
        <end position="104"/>
    </location>
</feature>
<evidence type="ECO:0000313" key="3">
    <source>
        <dbReference type="Proteomes" id="UP000176005"/>
    </source>
</evidence>